<dbReference type="Pfam" id="PF04216">
    <property type="entry name" value="FdhE_N"/>
    <property type="match status" value="1"/>
</dbReference>
<evidence type="ECO:0000256" key="2">
    <source>
        <dbReference type="HAMAP-Rule" id="MF_00611"/>
    </source>
</evidence>
<dbReference type="CDD" id="cd16341">
    <property type="entry name" value="FdhE"/>
    <property type="match status" value="1"/>
</dbReference>
<evidence type="ECO:0000313" key="6">
    <source>
        <dbReference type="EMBL" id="SEN73741.1"/>
    </source>
</evidence>
<comment type="similarity">
    <text evidence="2">Belongs to the FdhE family.</text>
</comment>
<proteinExistence type="inferred from homology"/>
<comment type="function">
    <text evidence="2">Necessary for formate dehydrogenase activity.</text>
</comment>
<dbReference type="InterPro" id="IPR024064">
    <property type="entry name" value="FdhE-like_sf"/>
</dbReference>
<gene>
    <name evidence="2" type="primary">fdhE</name>
    <name evidence="6" type="ORF">SAMN02745977_01916</name>
</gene>
<feature type="domain" description="FdhE N-terminal" evidence="3">
    <location>
        <begin position="26"/>
        <end position="181"/>
    </location>
</feature>
<keyword evidence="7" id="KW-1185">Reference proteome</keyword>
<dbReference type="GO" id="GO:0005829">
    <property type="term" value="C:cytosol"/>
    <property type="evidence" value="ECO:0007669"/>
    <property type="project" value="TreeGrafter"/>
</dbReference>
<evidence type="ECO:0000313" key="7">
    <source>
        <dbReference type="Proteomes" id="UP000199531"/>
    </source>
</evidence>
<dbReference type="HAMAP" id="MF_00611">
    <property type="entry name" value="FdeH"/>
    <property type="match status" value="1"/>
</dbReference>
<dbReference type="Pfam" id="PF24860">
    <property type="entry name" value="FdhE_C"/>
    <property type="match status" value="1"/>
</dbReference>
<evidence type="ECO:0000259" key="5">
    <source>
        <dbReference type="Pfam" id="PF24860"/>
    </source>
</evidence>
<dbReference type="Gene3D" id="3.90.1670.10">
    <property type="entry name" value="FdhE-like domain"/>
    <property type="match status" value="1"/>
</dbReference>
<dbReference type="PANTHER" id="PTHR37689:SF1">
    <property type="entry name" value="PROTEIN FDHE"/>
    <property type="match status" value="1"/>
</dbReference>
<accession>A0A1H8IZ65</accession>
<dbReference type="OrthoDB" id="9794151at2"/>
<keyword evidence="1 2" id="KW-0963">Cytoplasm</keyword>
<dbReference type="InterPro" id="IPR056796">
    <property type="entry name" value="FdhE_C"/>
</dbReference>
<dbReference type="InterPro" id="IPR056797">
    <property type="entry name" value="FdhE_central"/>
</dbReference>
<dbReference type="NCBIfam" id="TIGR01562">
    <property type="entry name" value="FdhE"/>
    <property type="match status" value="1"/>
</dbReference>
<dbReference type="PANTHER" id="PTHR37689">
    <property type="entry name" value="PROTEIN FDHE"/>
    <property type="match status" value="1"/>
</dbReference>
<dbReference type="InterPro" id="IPR056774">
    <property type="entry name" value="FdhE_N"/>
</dbReference>
<dbReference type="GO" id="GO:0008199">
    <property type="term" value="F:ferric iron binding"/>
    <property type="evidence" value="ECO:0007669"/>
    <property type="project" value="TreeGrafter"/>
</dbReference>
<evidence type="ECO:0000256" key="1">
    <source>
        <dbReference type="ARBA" id="ARBA00022490"/>
    </source>
</evidence>
<feature type="domain" description="FdhE C-terminal" evidence="5">
    <location>
        <begin position="238"/>
        <end position="324"/>
    </location>
</feature>
<dbReference type="STRING" id="1121117.SAMN02745977_01916"/>
<dbReference type="AlphaFoldDB" id="A0A1H8IZ65"/>
<name>A0A1H8IZ65_9BURK</name>
<protein>
    <recommendedName>
        <fullName evidence="2">Protein FdhE homolog</fullName>
    </recommendedName>
</protein>
<dbReference type="Proteomes" id="UP000199531">
    <property type="component" value="Unassembled WGS sequence"/>
</dbReference>
<comment type="subcellular location">
    <subcellularLocation>
        <location evidence="2">Cytoplasm</location>
    </subcellularLocation>
</comment>
<dbReference type="RefSeq" id="WP_091817139.1">
    <property type="nucleotide sequence ID" value="NZ_FOCW01000005.1"/>
</dbReference>
<feature type="domain" description="FdhE central" evidence="4">
    <location>
        <begin position="200"/>
        <end position="237"/>
    </location>
</feature>
<dbReference type="GO" id="GO:0051604">
    <property type="term" value="P:protein maturation"/>
    <property type="evidence" value="ECO:0007669"/>
    <property type="project" value="TreeGrafter"/>
</dbReference>
<evidence type="ECO:0000259" key="3">
    <source>
        <dbReference type="Pfam" id="PF04216"/>
    </source>
</evidence>
<sequence>MDKITSTARLMDAEELAQRQAGEASFLQLPARSSVFAERSMRLRQLASGHAMGKFLQFMAELADAQQRALASFPVVPLPDGEALMQASRLGMPPLPGEHWPRDPAWQQCLRQIATEVLPKAPEGGREVLQDLTQADGEWLEQQADKLLHGVMQGLDMAAAPIIASALQVYWTHLVIAVQEQGAPAGLAEPFGRVDDATACPCCGSRPTASVVKAGAERGGQRYLHCSLCSTQWHMVRIKCTHCESTKGLVYESMAPVDATEEESKGREPVVQAEACSECGHYLKLVHADRDVMAEPVADDLATLTLDLLVAETGLQRHGVNLLLLFGESEEPAPDPELQ</sequence>
<dbReference type="Pfam" id="PF24859">
    <property type="entry name" value="FdhE_central"/>
    <property type="match status" value="1"/>
</dbReference>
<dbReference type="InterPro" id="IPR006452">
    <property type="entry name" value="Formate_DH_accessory"/>
</dbReference>
<evidence type="ECO:0000259" key="4">
    <source>
        <dbReference type="Pfam" id="PF24859"/>
    </source>
</evidence>
<dbReference type="SUPFAM" id="SSF144020">
    <property type="entry name" value="FdhE-like"/>
    <property type="match status" value="1"/>
</dbReference>
<reference evidence="6 7" key="1">
    <citation type="submission" date="2016-10" db="EMBL/GenBank/DDBJ databases">
        <authorList>
            <person name="de Groot N.N."/>
        </authorList>
    </citation>
    <scope>NUCLEOTIDE SEQUENCE [LARGE SCALE GENOMIC DNA]</scope>
    <source>
        <strain evidence="6 7">DSM 15123</strain>
    </source>
</reference>
<dbReference type="PIRSF" id="PIRSF018296">
    <property type="entry name" value="Format_dh_formtn"/>
    <property type="match status" value="1"/>
</dbReference>
<organism evidence="6 7">
    <name type="scientific">Brachymonas denitrificans DSM 15123</name>
    <dbReference type="NCBI Taxonomy" id="1121117"/>
    <lineage>
        <taxon>Bacteria</taxon>
        <taxon>Pseudomonadati</taxon>
        <taxon>Pseudomonadota</taxon>
        <taxon>Betaproteobacteria</taxon>
        <taxon>Burkholderiales</taxon>
        <taxon>Comamonadaceae</taxon>
        <taxon>Brachymonas</taxon>
    </lineage>
</organism>
<dbReference type="EMBL" id="FOCW01000005">
    <property type="protein sequence ID" value="SEN73741.1"/>
    <property type="molecule type" value="Genomic_DNA"/>
</dbReference>